<reference evidence="1" key="1">
    <citation type="submission" date="2023-07" db="EMBL/GenBank/DDBJ databases">
        <title>The genome sequence of Rhodocytophaga aerolata KACC 12507.</title>
        <authorList>
            <person name="Zhang X."/>
        </authorList>
    </citation>
    <scope>NUCLEOTIDE SEQUENCE</scope>
    <source>
        <strain evidence="1">KACC 12507</strain>
    </source>
</reference>
<dbReference type="EMBL" id="JAUKPO010000003">
    <property type="protein sequence ID" value="MDO1446286.1"/>
    <property type="molecule type" value="Genomic_DNA"/>
</dbReference>
<sequence>MPYYKIKVKSFDTARELWIAIQAENLPIAISKANEYCAYTRSIYYPLEQSLHEITKEEYATYMSKTHFH</sequence>
<gene>
    <name evidence="1" type="ORF">Q0590_08485</name>
</gene>
<accession>A0ABT8R2G4</accession>
<comment type="caution">
    <text evidence="1">The sequence shown here is derived from an EMBL/GenBank/DDBJ whole genome shotgun (WGS) entry which is preliminary data.</text>
</comment>
<keyword evidence="2" id="KW-1185">Reference proteome</keyword>
<proteinExistence type="predicted"/>
<evidence type="ECO:0000313" key="1">
    <source>
        <dbReference type="EMBL" id="MDO1446286.1"/>
    </source>
</evidence>
<name>A0ABT8R2G4_9BACT</name>
<dbReference type="RefSeq" id="WP_302037082.1">
    <property type="nucleotide sequence ID" value="NZ_JAUKPO010000003.1"/>
</dbReference>
<evidence type="ECO:0000313" key="2">
    <source>
        <dbReference type="Proteomes" id="UP001168528"/>
    </source>
</evidence>
<dbReference type="Proteomes" id="UP001168528">
    <property type="component" value="Unassembled WGS sequence"/>
</dbReference>
<protein>
    <submittedName>
        <fullName evidence="1">Uncharacterized protein</fullName>
    </submittedName>
</protein>
<organism evidence="1 2">
    <name type="scientific">Rhodocytophaga aerolata</name>
    <dbReference type="NCBI Taxonomy" id="455078"/>
    <lineage>
        <taxon>Bacteria</taxon>
        <taxon>Pseudomonadati</taxon>
        <taxon>Bacteroidota</taxon>
        <taxon>Cytophagia</taxon>
        <taxon>Cytophagales</taxon>
        <taxon>Rhodocytophagaceae</taxon>
        <taxon>Rhodocytophaga</taxon>
    </lineage>
</organism>